<dbReference type="InterPro" id="IPR036388">
    <property type="entry name" value="WH-like_DNA-bd_sf"/>
</dbReference>
<evidence type="ECO:0000259" key="4">
    <source>
        <dbReference type="PROSITE" id="PS50995"/>
    </source>
</evidence>
<dbReference type="PROSITE" id="PS50995">
    <property type="entry name" value="HTH_MARR_2"/>
    <property type="match status" value="1"/>
</dbReference>
<dbReference type="RefSeq" id="WP_203916751.1">
    <property type="nucleotide sequence ID" value="NZ_BONZ01000013.1"/>
</dbReference>
<keyword evidence="6" id="KW-1185">Reference proteome</keyword>
<protein>
    <submittedName>
        <fullName evidence="5">Transcriptional regulator</fullName>
    </submittedName>
</protein>
<organism evidence="5 6">
    <name type="scientific">Rugosimonospora africana</name>
    <dbReference type="NCBI Taxonomy" id="556532"/>
    <lineage>
        <taxon>Bacteria</taxon>
        <taxon>Bacillati</taxon>
        <taxon>Actinomycetota</taxon>
        <taxon>Actinomycetes</taxon>
        <taxon>Micromonosporales</taxon>
        <taxon>Micromonosporaceae</taxon>
        <taxon>Rugosimonospora</taxon>
    </lineage>
</organism>
<dbReference type="GO" id="GO:0006950">
    <property type="term" value="P:response to stress"/>
    <property type="evidence" value="ECO:0007669"/>
    <property type="project" value="TreeGrafter"/>
</dbReference>
<dbReference type="InterPro" id="IPR039422">
    <property type="entry name" value="MarR/SlyA-like"/>
</dbReference>
<dbReference type="GO" id="GO:0003677">
    <property type="term" value="F:DNA binding"/>
    <property type="evidence" value="ECO:0007669"/>
    <property type="project" value="UniProtKB-KW"/>
</dbReference>
<dbReference type="AlphaFoldDB" id="A0A8J3QN90"/>
<dbReference type="InterPro" id="IPR036390">
    <property type="entry name" value="WH_DNA-bd_sf"/>
</dbReference>
<evidence type="ECO:0000256" key="3">
    <source>
        <dbReference type="ARBA" id="ARBA00023163"/>
    </source>
</evidence>
<comment type="caution">
    <text evidence="5">The sequence shown here is derived from an EMBL/GenBank/DDBJ whole genome shotgun (WGS) entry which is preliminary data.</text>
</comment>
<dbReference type="Gene3D" id="1.10.10.10">
    <property type="entry name" value="Winged helix-like DNA-binding domain superfamily/Winged helix DNA-binding domain"/>
    <property type="match status" value="1"/>
</dbReference>
<sequence>MARRTIKAGRADDSALVADWRDISACYSSLRCDLDRELDDHHGLGMSEFEVLDRLVEAPAGECRMHTLGDAMYLSQSALSRVVARLEREGLLVRDMCADDRRSVRVRLTEAGADRHEKARPTQLAVLARHLREERQPAGDGPA</sequence>
<dbReference type="InterPro" id="IPR023187">
    <property type="entry name" value="Tscrpt_reg_MarR-type_CS"/>
</dbReference>
<name>A0A8J3QN90_9ACTN</name>
<dbReference type="GO" id="GO:0003700">
    <property type="term" value="F:DNA-binding transcription factor activity"/>
    <property type="evidence" value="ECO:0007669"/>
    <property type="project" value="InterPro"/>
</dbReference>
<keyword evidence="1" id="KW-0805">Transcription regulation</keyword>
<dbReference type="InterPro" id="IPR000835">
    <property type="entry name" value="HTH_MarR-typ"/>
</dbReference>
<dbReference type="SMART" id="SM00347">
    <property type="entry name" value="HTH_MARR"/>
    <property type="match status" value="1"/>
</dbReference>
<evidence type="ECO:0000313" key="5">
    <source>
        <dbReference type="EMBL" id="GIH13054.1"/>
    </source>
</evidence>
<dbReference type="PANTHER" id="PTHR33164">
    <property type="entry name" value="TRANSCRIPTIONAL REGULATOR, MARR FAMILY"/>
    <property type="match status" value="1"/>
</dbReference>
<proteinExistence type="predicted"/>
<dbReference type="PANTHER" id="PTHR33164:SF99">
    <property type="entry name" value="MARR FAMILY REGULATORY PROTEIN"/>
    <property type="match status" value="1"/>
</dbReference>
<gene>
    <name evidence="5" type="ORF">Raf01_12260</name>
</gene>
<keyword evidence="3" id="KW-0804">Transcription</keyword>
<keyword evidence="2" id="KW-0238">DNA-binding</keyword>
<reference evidence="5" key="1">
    <citation type="submission" date="2021-01" db="EMBL/GenBank/DDBJ databases">
        <title>Whole genome shotgun sequence of Rugosimonospora africana NBRC 104875.</title>
        <authorList>
            <person name="Komaki H."/>
            <person name="Tamura T."/>
        </authorList>
    </citation>
    <scope>NUCLEOTIDE SEQUENCE</scope>
    <source>
        <strain evidence="5">NBRC 104875</strain>
    </source>
</reference>
<dbReference type="Proteomes" id="UP000642748">
    <property type="component" value="Unassembled WGS sequence"/>
</dbReference>
<dbReference type="EMBL" id="BONZ01000013">
    <property type="protein sequence ID" value="GIH13054.1"/>
    <property type="molecule type" value="Genomic_DNA"/>
</dbReference>
<evidence type="ECO:0000256" key="2">
    <source>
        <dbReference type="ARBA" id="ARBA00023125"/>
    </source>
</evidence>
<evidence type="ECO:0000313" key="6">
    <source>
        <dbReference type="Proteomes" id="UP000642748"/>
    </source>
</evidence>
<feature type="domain" description="HTH marR-type" evidence="4">
    <location>
        <begin position="1"/>
        <end position="143"/>
    </location>
</feature>
<dbReference type="PROSITE" id="PS01117">
    <property type="entry name" value="HTH_MARR_1"/>
    <property type="match status" value="1"/>
</dbReference>
<accession>A0A8J3QN90</accession>
<dbReference type="Pfam" id="PF12802">
    <property type="entry name" value="MarR_2"/>
    <property type="match status" value="1"/>
</dbReference>
<evidence type="ECO:0000256" key="1">
    <source>
        <dbReference type="ARBA" id="ARBA00023015"/>
    </source>
</evidence>
<dbReference type="SUPFAM" id="SSF46785">
    <property type="entry name" value="Winged helix' DNA-binding domain"/>
    <property type="match status" value="1"/>
</dbReference>